<dbReference type="STRING" id="1619234.SAMN05421730_1003211"/>
<dbReference type="AlphaFoldDB" id="A0A1D3TR67"/>
<protein>
    <recommendedName>
        <fullName evidence="5">DUF434 domain-containing protein</fullName>
    </recommendedName>
</protein>
<dbReference type="InterPro" id="IPR041652">
    <property type="entry name" value="DUF5616"/>
</dbReference>
<sequence length="249" mass="27511">MPSNAGKRGSNPNDSAWFTGEALARLAAAHKDVSWLLDRGYKTDSIIEFTGNRYQLSARQRNALKRAASSSIQNKRRKSAMLPFEAAKHGCLYVDGFNLIITLEVALSGSPIIKGSDGVLRDLAGLRGTYSLIAQTDKALDLIGRCLRELSVPEAVFYLDSPVSNSGRLKKSILEHAKNWEMPVQVVLVPNADVMFYGMERVVSGDSIVLDRCLSWFNLSLKIIGDYIKDAWIIDFDSTSILLQSPKKT</sequence>
<dbReference type="EMBL" id="FMKA01000003">
    <property type="protein sequence ID" value="SCP96130.1"/>
    <property type="molecule type" value="Genomic_DNA"/>
</dbReference>
<dbReference type="InterPro" id="IPR007368">
    <property type="entry name" value="DUF434"/>
</dbReference>
<dbReference type="PANTHER" id="PTHR42252:SF1">
    <property type="entry name" value="DUF434 DOMAIN-CONTAINING PROTEIN"/>
    <property type="match status" value="1"/>
</dbReference>
<dbReference type="RefSeq" id="WP_091231039.1">
    <property type="nucleotide sequence ID" value="NZ_FMKA01000003.1"/>
</dbReference>
<accession>A0A1D3TR67</accession>
<dbReference type="Pfam" id="PF04256">
    <property type="entry name" value="DUF434"/>
    <property type="match status" value="1"/>
</dbReference>
<evidence type="ECO:0008006" key="5">
    <source>
        <dbReference type="Google" id="ProtNLM"/>
    </source>
</evidence>
<dbReference type="Pfam" id="PF18481">
    <property type="entry name" value="DUF5616"/>
    <property type="match status" value="1"/>
</dbReference>
<evidence type="ECO:0000259" key="1">
    <source>
        <dbReference type="Pfam" id="PF04256"/>
    </source>
</evidence>
<proteinExistence type="predicted"/>
<organism evidence="3 4">
    <name type="scientific">Anaerobium acetethylicum</name>
    <dbReference type="NCBI Taxonomy" id="1619234"/>
    <lineage>
        <taxon>Bacteria</taxon>
        <taxon>Bacillati</taxon>
        <taxon>Bacillota</taxon>
        <taxon>Clostridia</taxon>
        <taxon>Lachnospirales</taxon>
        <taxon>Lachnospiraceae</taxon>
        <taxon>Anaerobium</taxon>
    </lineage>
</organism>
<dbReference type="Proteomes" id="UP000199315">
    <property type="component" value="Unassembled WGS sequence"/>
</dbReference>
<keyword evidence="4" id="KW-1185">Reference proteome</keyword>
<name>A0A1D3TR67_9FIRM</name>
<evidence type="ECO:0000313" key="3">
    <source>
        <dbReference type="EMBL" id="SCP96130.1"/>
    </source>
</evidence>
<gene>
    <name evidence="3" type="ORF">SAMN05421730_1003211</name>
</gene>
<dbReference type="OrthoDB" id="5372493at2"/>
<reference evidence="3 4" key="1">
    <citation type="submission" date="2016-09" db="EMBL/GenBank/DDBJ databases">
        <authorList>
            <person name="Capua I."/>
            <person name="De Benedictis P."/>
            <person name="Joannis T."/>
            <person name="Lombin L.H."/>
            <person name="Cattoli G."/>
        </authorList>
    </citation>
    <scope>NUCLEOTIDE SEQUENCE [LARGE SCALE GENOMIC DNA]</scope>
    <source>
        <strain evidence="3 4">GluBS11</strain>
    </source>
</reference>
<evidence type="ECO:0000259" key="2">
    <source>
        <dbReference type="Pfam" id="PF18481"/>
    </source>
</evidence>
<feature type="domain" description="DUF434" evidence="1">
    <location>
        <begin position="26"/>
        <end position="79"/>
    </location>
</feature>
<dbReference type="PANTHER" id="PTHR42252">
    <property type="entry name" value="DUF5616 DOMAIN-CONTAINING PROTEIN"/>
    <property type="match status" value="1"/>
</dbReference>
<feature type="domain" description="DUF5616" evidence="2">
    <location>
        <begin position="86"/>
        <end position="220"/>
    </location>
</feature>
<evidence type="ECO:0000313" key="4">
    <source>
        <dbReference type="Proteomes" id="UP000199315"/>
    </source>
</evidence>